<dbReference type="SUPFAM" id="SSF56300">
    <property type="entry name" value="Metallo-dependent phosphatases"/>
    <property type="match status" value="1"/>
</dbReference>
<gene>
    <name evidence="2" type="ORF">EDM52_01510</name>
</gene>
<dbReference type="InterPro" id="IPR029052">
    <property type="entry name" value="Metallo-depent_PP-like"/>
</dbReference>
<keyword evidence="3" id="KW-1185">Reference proteome</keyword>
<dbReference type="PANTHER" id="PTHR42850">
    <property type="entry name" value="METALLOPHOSPHOESTERASE"/>
    <property type="match status" value="1"/>
</dbReference>
<reference evidence="2 3" key="1">
    <citation type="submission" date="2018-10" db="EMBL/GenBank/DDBJ databases">
        <title>Phylogenomics of Brevibacillus.</title>
        <authorList>
            <person name="Dunlap C."/>
        </authorList>
    </citation>
    <scope>NUCLEOTIDE SEQUENCE [LARGE SCALE GENOMIC DNA]</scope>
    <source>
        <strain evidence="2 3">JCM 12215</strain>
    </source>
</reference>
<organism evidence="2 3">
    <name type="scientific">Brevibacillus invocatus</name>
    <dbReference type="NCBI Taxonomy" id="173959"/>
    <lineage>
        <taxon>Bacteria</taxon>
        <taxon>Bacillati</taxon>
        <taxon>Bacillota</taxon>
        <taxon>Bacilli</taxon>
        <taxon>Bacillales</taxon>
        <taxon>Paenibacillaceae</taxon>
        <taxon>Brevibacillus</taxon>
    </lineage>
</organism>
<evidence type="ECO:0000313" key="2">
    <source>
        <dbReference type="EMBL" id="RNB76896.1"/>
    </source>
</evidence>
<sequence length="268" mass="30721">MTTYFVSDIHGQYPTFQQALQNTSFSLQNGDALYVIGDMVDRGPKSKEVLFHLLEMRQVYPDQVFLIKGNHEQMLQDWLQGQGNPELYLRYNGGDATIRSLLDDHPLRRAFLGRMPTQEEQDHARQVIMSRYPQLLPALASLPLYLELPADPRTDSPPVLLVHAGIRPHVPLSAQRPEDLLWIRQPFYEHYDGSLPVIFGHTPVDRLPDYSGKGPWKRNNIIGIDGGAGYQRGVLLLQWPTLEYWYTPVQNVQSVFTFANPNEKGWKV</sequence>
<dbReference type="Pfam" id="PF00149">
    <property type="entry name" value="Metallophos"/>
    <property type="match status" value="1"/>
</dbReference>
<dbReference type="GO" id="GO:0005737">
    <property type="term" value="C:cytoplasm"/>
    <property type="evidence" value="ECO:0007669"/>
    <property type="project" value="TreeGrafter"/>
</dbReference>
<dbReference type="InterPro" id="IPR004843">
    <property type="entry name" value="Calcineurin-like_PHP"/>
</dbReference>
<accession>A0A3M8CMC3</accession>
<dbReference type="PANTHER" id="PTHR42850:SF4">
    <property type="entry name" value="ZINC-DEPENDENT ENDOPOLYPHOSPHATASE"/>
    <property type="match status" value="1"/>
</dbReference>
<evidence type="ECO:0000313" key="3">
    <source>
        <dbReference type="Proteomes" id="UP000282028"/>
    </source>
</evidence>
<name>A0A3M8CMC3_9BACL</name>
<proteinExistence type="predicted"/>
<dbReference type="GO" id="GO:0016791">
    <property type="term" value="F:phosphatase activity"/>
    <property type="evidence" value="ECO:0007669"/>
    <property type="project" value="TreeGrafter"/>
</dbReference>
<dbReference type="InterPro" id="IPR006186">
    <property type="entry name" value="Ser/Thr-sp_prot-phosphatase"/>
</dbReference>
<dbReference type="Proteomes" id="UP000282028">
    <property type="component" value="Unassembled WGS sequence"/>
</dbReference>
<dbReference type="RefSeq" id="WP_122907258.1">
    <property type="nucleotide sequence ID" value="NZ_CBCSBE010000011.1"/>
</dbReference>
<dbReference type="AlphaFoldDB" id="A0A3M8CMC3"/>
<dbReference type="CDD" id="cd00144">
    <property type="entry name" value="MPP_PPP_family"/>
    <property type="match status" value="1"/>
</dbReference>
<dbReference type="Gene3D" id="3.60.21.10">
    <property type="match status" value="1"/>
</dbReference>
<dbReference type="GO" id="GO:0008803">
    <property type="term" value="F:bis(5'-nucleosyl)-tetraphosphatase (symmetrical) activity"/>
    <property type="evidence" value="ECO:0007669"/>
    <property type="project" value="TreeGrafter"/>
</dbReference>
<dbReference type="PROSITE" id="PS00125">
    <property type="entry name" value="SER_THR_PHOSPHATASE"/>
    <property type="match status" value="1"/>
</dbReference>
<dbReference type="InterPro" id="IPR050126">
    <property type="entry name" value="Ap4A_hydrolase"/>
</dbReference>
<feature type="domain" description="Serine/threonine specific protein phosphatases" evidence="1">
    <location>
        <begin position="67"/>
        <end position="72"/>
    </location>
</feature>
<dbReference type="GO" id="GO:0110154">
    <property type="term" value="P:RNA decapping"/>
    <property type="evidence" value="ECO:0007669"/>
    <property type="project" value="TreeGrafter"/>
</dbReference>
<protein>
    <submittedName>
        <fullName evidence="2">Serine/threonine protein phosphatase</fullName>
    </submittedName>
</protein>
<evidence type="ECO:0000259" key="1">
    <source>
        <dbReference type="PROSITE" id="PS00125"/>
    </source>
</evidence>
<comment type="caution">
    <text evidence="2">The sequence shown here is derived from an EMBL/GenBank/DDBJ whole genome shotgun (WGS) entry which is preliminary data.</text>
</comment>
<dbReference type="EMBL" id="RHHR01000003">
    <property type="protein sequence ID" value="RNB76896.1"/>
    <property type="molecule type" value="Genomic_DNA"/>
</dbReference>
<dbReference type="OrthoDB" id="384253at2"/>